<dbReference type="RefSeq" id="WP_157564550.1">
    <property type="nucleotide sequence ID" value="NZ_WQKZ01000002.1"/>
</dbReference>
<feature type="signal peptide" evidence="1">
    <location>
        <begin position="1"/>
        <end position="22"/>
    </location>
</feature>
<dbReference type="AlphaFoldDB" id="A0A7K1TDR6"/>
<evidence type="ECO:0008006" key="4">
    <source>
        <dbReference type="Google" id="ProtNLM"/>
    </source>
</evidence>
<keyword evidence="1" id="KW-0732">Signal</keyword>
<evidence type="ECO:0000313" key="2">
    <source>
        <dbReference type="EMBL" id="MVN76546.1"/>
    </source>
</evidence>
<evidence type="ECO:0000313" key="3">
    <source>
        <dbReference type="Proteomes" id="UP000441336"/>
    </source>
</evidence>
<dbReference type="Proteomes" id="UP000441336">
    <property type="component" value="Unassembled WGS sequence"/>
</dbReference>
<dbReference type="EMBL" id="WQKZ01000002">
    <property type="protein sequence ID" value="MVN76546.1"/>
    <property type="molecule type" value="Genomic_DNA"/>
</dbReference>
<feature type="chain" id="PRO_5029898032" description="DUF1735 domain-containing protein" evidence="1">
    <location>
        <begin position="23"/>
        <end position="201"/>
    </location>
</feature>
<dbReference type="PROSITE" id="PS51257">
    <property type="entry name" value="PROKAR_LIPOPROTEIN"/>
    <property type="match status" value="1"/>
</dbReference>
<reference evidence="2 3" key="1">
    <citation type="submission" date="2019-12" db="EMBL/GenBank/DDBJ databases">
        <title>Hymenobacter sp. HMF4947 Genome sequencing and assembly.</title>
        <authorList>
            <person name="Kang H."/>
            <person name="Cha I."/>
            <person name="Kim H."/>
            <person name="Joh K."/>
        </authorList>
    </citation>
    <scope>NUCLEOTIDE SEQUENCE [LARGE SCALE GENOMIC DNA]</scope>
    <source>
        <strain evidence="2 3">HMF4947</strain>
    </source>
</reference>
<name>A0A7K1TDR6_9BACT</name>
<comment type="caution">
    <text evidence="2">The sequence shown here is derived from an EMBL/GenBank/DDBJ whole genome shotgun (WGS) entry which is preliminary data.</text>
</comment>
<evidence type="ECO:0000256" key="1">
    <source>
        <dbReference type="SAM" id="SignalP"/>
    </source>
</evidence>
<accession>A0A7K1TDR6</accession>
<organism evidence="2 3">
    <name type="scientific">Hymenobacter ginkgonis</name>
    <dbReference type="NCBI Taxonomy" id="2682976"/>
    <lineage>
        <taxon>Bacteria</taxon>
        <taxon>Pseudomonadati</taxon>
        <taxon>Bacteroidota</taxon>
        <taxon>Cytophagia</taxon>
        <taxon>Cytophagales</taxon>
        <taxon>Hymenobacteraceae</taxon>
        <taxon>Hymenobacter</taxon>
    </lineage>
</organism>
<sequence>MKKTTIQFFLLLLLAASFSGCKKDYGNKLGPLQDSTATIPVTVTNQVYFERFPVVTTTVGAGANANGTFSIAFSIPADKGKIKEITKVATGNSGVEYLQDARYPNYLTATIAGNGTNTITFNSDLNAVRSYATRLNAAFATLPASATKTAAFAFTGTSTGGAGTLTPNTNPQTPNQLRFFFLFTLEDGTQLISTEVDVRLL</sequence>
<protein>
    <recommendedName>
        <fullName evidence="4">DUF1735 domain-containing protein</fullName>
    </recommendedName>
</protein>
<keyword evidence="3" id="KW-1185">Reference proteome</keyword>
<gene>
    <name evidence="2" type="ORF">GO988_09450</name>
</gene>
<proteinExistence type="predicted"/>